<dbReference type="Proteomes" id="UP000295722">
    <property type="component" value="Unassembled WGS sequence"/>
</dbReference>
<gene>
    <name evidence="3" type="ORF">EYW47_39420</name>
</gene>
<dbReference type="Gene3D" id="3.90.226.10">
    <property type="entry name" value="2-enoyl-CoA Hydratase, Chain A, domain 1"/>
    <property type="match status" value="1"/>
</dbReference>
<dbReference type="AlphaFoldDB" id="A0A4V2ZXU2"/>
<dbReference type="GO" id="GO:0006635">
    <property type="term" value="P:fatty acid beta-oxidation"/>
    <property type="evidence" value="ECO:0007669"/>
    <property type="project" value="TreeGrafter"/>
</dbReference>
<evidence type="ECO:0000313" key="4">
    <source>
        <dbReference type="Proteomes" id="UP000295722"/>
    </source>
</evidence>
<dbReference type="FunFam" id="3.90.226.10:FF:000009">
    <property type="entry name" value="Carnitinyl-CoA dehydratase"/>
    <property type="match status" value="1"/>
</dbReference>
<keyword evidence="4" id="KW-1185">Reference proteome</keyword>
<dbReference type="Gene3D" id="1.10.12.10">
    <property type="entry name" value="Lyase 2-enoyl-coa Hydratase, Chain A, domain 2"/>
    <property type="match status" value="1"/>
</dbReference>
<accession>A0A4V2ZXU2</accession>
<comment type="similarity">
    <text evidence="1">Belongs to the enoyl-CoA hydratase/isomerase family.</text>
</comment>
<dbReference type="OrthoDB" id="9775794at2"/>
<dbReference type="GO" id="GO:0016836">
    <property type="term" value="F:hydro-lyase activity"/>
    <property type="evidence" value="ECO:0007669"/>
    <property type="project" value="UniProtKB-ARBA"/>
</dbReference>
<sequence>MQSLTPESFETIAYEKKDTVAYVTLNRPKVLNALNQRAISELRTAFEAVRDDADVSGVIVTGAGDRAFIAGADIGELASATPVEVEQHSRDGQALLNLVESLGKPVIAAVNGLALGGGCETALACTIRLATPSARFGQPEIKLGLIPGFGGTQRLARLVGRGVALRLILTGEMIPAEEALRIGLVNEIVEPSRLFARAEELLAQIAANAPLAVRYAIAAVNCGLDGSLAEGLALEGALFALCASTDDKTEGTKAFLEKRPPKFTGR</sequence>
<evidence type="ECO:0000256" key="1">
    <source>
        <dbReference type="ARBA" id="ARBA00005254"/>
    </source>
</evidence>
<dbReference type="PANTHER" id="PTHR11941">
    <property type="entry name" value="ENOYL-COA HYDRATASE-RELATED"/>
    <property type="match status" value="1"/>
</dbReference>
<dbReference type="CDD" id="cd06558">
    <property type="entry name" value="crotonase-like"/>
    <property type="match status" value="1"/>
</dbReference>
<evidence type="ECO:0000256" key="2">
    <source>
        <dbReference type="ARBA" id="ARBA00023239"/>
    </source>
</evidence>
<dbReference type="InterPro" id="IPR001753">
    <property type="entry name" value="Enoyl-CoA_hydra/iso"/>
</dbReference>
<proteinExistence type="inferred from homology"/>
<dbReference type="EMBL" id="SMRP01000054">
    <property type="protein sequence ID" value="TDG16914.1"/>
    <property type="molecule type" value="Genomic_DNA"/>
</dbReference>
<reference evidence="3 4" key="1">
    <citation type="submission" date="2019-03" db="EMBL/GenBank/DDBJ databases">
        <title>Paraburkholderia sp. 4M-K11, isolated from subtropical forest soil.</title>
        <authorList>
            <person name="Gao Z.-H."/>
            <person name="Qiu L.-H."/>
        </authorList>
    </citation>
    <scope>NUCLEOTIDE SEQUENCE [LARGE SCALE GENOMIC DNA]</scope>
    <source>
        <strain evidence="3 4">4M-K11</strain>
    </source>
</reference>
<keyword evidence="2" id="KW-0456">Lyase</keyword>
<name>A0A4V2ZXU2_9BURK</name>
<dbReference type="FunFam" id="1.10.12.10:FF:000001">
    <property type="entry name" value="Probable enoyl-CoA hydratase, mitochondrial"/>
    <property type="match status" value="1"/>
</dbReference>
<comment type="caution">
    <text evidence="3">The sequence shown here is derived from an EMBL/GenBank/DDBJ whole genome shotgun (WGS) entry which is preliminary data.</text>
</comment>
<evidence type="ECO:0000313" key="3">
    <source>
        <dbReference type="EMBL" id="TDG16914.1"/>
    </source>
</evidence>
<organism evidence="3 4">
    <name type="scientific">Paraburkholderia silviterrae</name>
    <dbReference type="NCBI Taxonomy" id="2528715"/>
    <lineage>
        <taxon>Bacteria</taxon>
        <taxon>Pseudomonadati</taxon>
        <taxon>Pseudomonadota</taxon>
        <taxon>Betaproteobacteria</taxon>
        <taxon>Burkholderiales</taxon>
        <taxon>Burkholderiaceae</taxon>
        <taxon>Paraburkholderia</taxon>
    </lineage>
</organism>
<dbReference type="PANTHER" id="PTHR11941:SF54">
    <property type="entry name" value="ENOYL-COA HYDRATASE, MITOCHONDRIAL"/>
    <property type="match status" value="1"/>
</dbReference>
<dbReference type="Pfam" id="PF00378">
    <property type="entry name" value="ECH_1"/>
    <property type="match status" value="1"/>
</dbReference>
<dbReference type="InterPro" id="IPR029045">
    <property type="entry name" value="ClpP/crotonase-like_dom_sf"/>
</dbReference>
<dbReference type="SUPFAM" id="SSF52096">
    <property type="entry name" value="ClpP/crotonase"/>
    <property type="match status" value="1"/>
</dbReference>
<protein>
    <submittedName>
        <fullName evidence="3">Enoyl-CoA hydratase</fullName>
    </submittedName>
</protein>
<dbReference type="InterPro" id="IPR014748">
    <property type="entry name" value="Enoyl-CoA_hydra_C"/>
</dbReference>